<proteinExistence type="inferred from homology"/>
<feature type="transmembrane region" description="Helical" evidence="7">
    <location>
        <begin position="326"/>
        <end position="348"/>
    </location>
</feature>
<sequence length="496" mass="54094">MIAYSTPFLGAFMADVLWGDYITTLFGLFVFTIPGVLLLALTTIPHFLGEEFHESLLKIGVLFLWPLGTGVIKSTINVFGAKQHHPVLQSTLIGSYYVNFYMCINIGALAGIAIIPILAQQNVAMAYFIPLVLLGCGGLVFFLGTPLYVRPPPAGKLGGNTARNTSSRMPLQRIFCICSLIVPFCVGYNQMPTTFIVQGTVMNKAFGFLDVASMNCLDAISVLVFGYLTANYLYPWLSHRGIKIPTTYKFAIGSGLGALAIVWSLVVEHMIHAAYEKDGSKINVLWQAPAYLLVGWGEIFAVSTSYEVAFTASSPDQKVFASATNIFCVGGLPNLLCIVLYRACSVWFQNSHGSTKIDRIEDYATAKVSNYFMVLLGILLLGVVINVQNGVRDFVSNAEAQAAEMVRTPALRKAKLSRRGDESSPLLTPKSARYQKYVGQFPVLYKMGSMRAGTSLGQKSLIQPSKPIKYGKMPKIAASQEKNSNSTMNLGRLNSA</sequence>
<dbReference type="InterPro" id="IPR036259">
    <property type="entry name" value="MFS_trans_sf"/>
</dbReference>
<protein>
    <submittedName>
        <fullName evidence="8">Uncharacterized protein</fullName>
    </submittedName>
</protein>
<dbReference type="Gene3D" id="1.20.1250.20">
    <property type="entry name" value="MFS general substrate transporter like domains"/>
    <property type="match status" value="2"/>
</dbReference>
<feature type="transmembrane region" description="Helical" evidence="7">
    <location>
        <begin position="21"/>
        <end position="44"/>
    </location>
</feature>
<dbReference type="AlphaFoldDB" id="A0A7S2YLF9"/>
<comment type="similarity">
    <text evidence="2">Belongs to the major facilitator superfamily. Proton-dependent oligopeptide transporter (POT/PTR) (TC 2.A.17) family.</text>
</comment>
<feature type="transmembrane region" description="Helical" evidence="7">
    <location>
        <begin position="56"/>
        <end position="76"/>
    </location>
</feature>
<feature type="transmembrane region" description="Helical" evidence="7">
    <location>
        <begin position="286"/>
        <end position="306"/>
    </location>
</feature>
<feature type="transmembrane region" description="Helical" evidence="7">
    <location>
        <begin position="125"/>
        <end position="149"/>
    </location>
</feature>
<evidence type="ECO:0000256" key="4">
    <source>
        <dbReference type="ARBA" id="ARBA00022989"/>
    </source>
</evidence>
<dbReference type="GO" id="GO:0022857">
    <property type="term" value="F:transmembrane transporter activity"/>
    <property type="evidence" value="ECO:0007669"/>
    <property type="project" value="InterPro"/>
</dbReference>
<reference evidence="8" key="1">
    <citation type="submission" date="2021-01" db="EMBL/GenBank/DDBJ databases">
        <authorList>
            <person name="Corre E."/>
            <person name="Pelletier E."/>
            <person name="Niang G."/>
            <person name="Scheremetjew M."/>
            <person name="Finn R."/>
            <person name="Kale V."/>
            <person name="Holt S."/>
            <person name="Cochrane G."/>
            <person name="Meng A."/>
            <person name="Brown T."/>
            <person name="Cohen L."/>
        </authorList>
    </citation>
    <scope>NUCLEOTIDE SEQUENCE</scope>
    <source>
        <strain evidence="8">CCMP125</strain>
    </source>
</reference>
<feature type="transmembrane region" description="Helical" evidence="7">
    <location>
        <begin position="211"/>
        <end position="234"/>
    </location>
</feature>
<dbReference type="PANTHER" id="PTHR11654">
    <property type="entry name" value="OLIGOPEPTIDE TRANSPORTER-RELATED"/>
    <property type="match status" value="1"/>
</dbReference>
<keyword evidence="4 7" id="KW-1133">Transmembrane helix</keyword>
<evidence type="ECO:0000256" key="1">
    <source>
        <dbReference type="ARBA" id="ARBA00004141"/>
    </source>
</evidence>
<evidence type="ECO:0000256" key="2">
    <source>
        <dbReference type="ARBA" id="ARBA00005982"/>
    </source>
</evidence>
<keyword evidence="3 7" id="KW-0812">Transmembrane</keyword>
<evidence type="ECO:0000256" key="5">
    <source>
        <dbReference type="ARBA" id="ARBA00023136"/>
    </source>
</evidence>
<dbReference type="SUPFAM" id="SSF103473">
    <property type="entry name" value="MFS general substrate transporter"/>
    <property type="match status" value="1"/>
</dbReference>
<dbReference type="Pfam" id="PF00854">
    <property type="entry name" value="PTR2"/>
    <property type="match status" value="2"/>
</dbReference>
<accession>A0A7S2YLF9</accession>
<organism evidence="8">
    <name type="scientific">Entomoneis paludosa</name>
    <dbReference type="NCBI Taxonomy" id="265537"/>
    <lineage>
        <taxon>Eukaryota</taxon>
        <taxon>Sar</taxon>
        <taxon>Stramenopiles</taxon>
        <taxon>Ochrophyta</taxon>
        <taxon>Bacillariophyta</taxon>
        <taxon>Bacillariophyceae</taxon>
        <taxon>Bacillariophycidae</taxon>
        <taxon>Entomoneidaceae</taxon>
        <taxon>Entomoneis</taxon>
    </lineage>
</organism>
<name>A0A7S2YLF9_9STRA</name>
<feature type="compositionally biased region" description="Polar residues" evidence="6">
    <location>
        <begin position="480"/>
        <end position="496"/>
    </location>
</feature>
<dbReference type="EMBL" id="HBHT01030591">
    <property type="protein sequence ID" value="CAD9982360.1"/>
    <property type="molecule type" value="Transcribed_RNA"/>
</dbReference>
<feature type="transmembrane region" description="Helical" evidence="7">
    <location>
        <begin position="246"/>
        <end position="266"/>
    </location>
</feature>
<evidence type="ECO:0000256" key="3">
    <source>
        <dbReference type="ARBA" id="ARBA00022692"/>
    </source>
</evidence>
<keyword evidence="5 7" id="KW-0472">Membrane</keyword>
<dbReference type="GO" id="GO:0016020">
    <property type="term" value="C:membrane"/>
    <property type="evidence" value="ECO:0007669"/>
    <property type="project" value="UniProtKB-SubCell"/>
</dbReference>
<feature type="transmembrane region" description="Helical" evidence="7">
    <location>
        <begin position="368"/>
        <end position="387"/>
    </location>
</feature>
<feature type="transmembrane region" description="Helical" evidence="7">
    <location>
        <begin position="96"/>
        <end position="119"/>
    </location>
</feature>
<evidence type="ECO:0000313" key="8">
    <source>
        <dbReference type="EMBL" id="CAD9982360.1"/>
    </source>
</evidence>
<feature type="transmembrane region" description="Helical" evidence="7">
    <location>
        <begin position="170"/>
        <end position="191"/>
    </location>
</feature>
<comment type="subcellular location">
    <subcellularLocation>
        <location evidence="1">Membrane</location>
        <topology evidence="1">Multi-pass membrane protein</topology>
    </subcellularLocation>
</comment>
<gene>
    <name evidence="8" type="ORF">APAL1065_LOCUS20517</name>
</gene>
<evidence type="ECO:0000256" key="6">
    <source>
        <dbReference type="SAM" id="MobiDB-lite"/>
    </source>
</evidence>
<feature type="region of interest" description="Disordered" evidence="6">
    <location>
        <begin position="477"/>
        <end position="496"/>
    </location>
</feature>
<dbReference type="InterPro" id="IPR000109">
    <property type="entry name" value="POT_fam"/>
</dbReference>
<evidence type="ECO:0000256" key="7">
    <source>
        <dbReference type="SAM" id="Phobius"/>
    </source>
</evidence>